<feature type="transmembrane region" description="Helical" evidence="1">
    <location>
        <begin position="145"/>
        <end position="162"/>
    </location>
</feature>
<keyword evidence="3" id="KW-1185">Reference proteome</keyword>
<dbReference type="Pfam" id="PF06772">
    <property type="entry name" value="LtrA"/>
    <property type="match status" value="2"/>
</dbReference>
<feature type="transmembrane region" description="Helical" evidence="1">
    <location>
        <begin position="354"/>
        <end position="371"/>
    </location>
</feature>
<feature type="transmembrane region" description="Helical" evidence="1">
    <location>
        <begin position="512"/>
        <end position="531"/>
    </location>
</feature>
<dbReference type="AlphaFoldDB" id="A0A561VHL3"/>
<feature type="transmembrane region" description="Helical" evidence="1">
    <location>
        <begin position="174"/>
        <end position="201"/>
    </location>
</feature>
<dbReference type="InterPro" id="IPR010640">
    <property type="entry name" value="Low_temperature_requirement_A"/>
</dbReference>
<dbReference type="Proteomes" id="UP000319927">
    <property type="component" value="Unassembled WGS sequence"/>
</dbReference>
<feature type="transmembrane region" description="Helical" evidence="1">
    <location>
        <begin position="724"/>
        <end position="746"/>
    </location>
</feature>
<feature type="transmembrane region" description="Helical" evidence="1">
    <location>
        <begin position="213"/>
        <end position="234"/>
    </location>
</feature>
<name>A0A561VHL3_9ACTN</name>
<protein>
    <submittedName>
        <fullName evidence="2">Low temperature requirement protein LtrA</fullName>
    </submittedName>
</protein>
<feature type="transmembrane region" description="Helical" evidence="1">
    <location>
        <begin position="611"/>
        <end position="633"/>
    </location>
</feature>
<feature type="transmembrane region" description="Helical" evidence="1">
    <location>
        <begin position="45"/>
        <end position="64"/>
    </location>
</feature>
<gene>
    <name evidence="2" type="ORF">FHX75_15198</name>
</gene>
<feature type="transmembrane region" description="Helical" evidence="1">
    <location>
        <begin position="76"/>
        <end position="96"/>
    </location>
</feature>
<organism evidence="2 3">
    <name type="scientific">Micromonospora palomenae</name>
    <dbReference type="NCBI Taxonomy" id="1461247"/>
    <lineage>
        <taxon>Bacteria</taxon>
        <taxon>Bacillati</taxon>
        <taxon>Actinomycetota</taxon>
        <taxon>Actinomycetes</taxon>
        <taxon>Micromonosporales</taxon>
        <taxon>Micromonosporaceae</taxon>
        <taxon>Micromonospora</taxon>
    </lineage>
</organism>
<feature type="transmembrane region" description="Helical" evidence="1">
    <location>
        <begin position="758"/>
        <end position="791"/>
    </location>
</feature>
<evidence type="ECO:0000313" key="2">
    <source>
        <dbReference type="EMBL" id="TWG11109.1"/>
    </source>
</evidence>
<feature type="transmembrane region" description="Helical" evidence="1">
    <location>
        <begin position="577"/>
        <end position="599"/>
    </location>
</feature>
<evidence type="ECO:0000313" key="3">
    <source>
        <dbReference type="Proteomes" id="UP000319927"/>
    </source>
</evidence>
<keyword evidence="1" id="KW-0812">Transmembrane</keyword>
<feature type="transmembrane region" description="Helical" evidence="1">
    <location>
        <begin position="639"/>
        <end position="658"/>
    </location>
</feature>
<dbReference type="OrthoDB" id="7698234at2"/>
<feature type="transmembrane region" description="Helical" evidence="1">
    <location>
        <begin position="543"/>
        <end position="562"/>
    </location>
</feature>
<feature type="transmembrane region" description="Helical" evidence="1">
    <location>
        <begin position="111"/>
        <end position="133"/>
    </location>
</feature>
<feature type="transmembrane region" description="Helical" evidence="1">
    <location>
        <begin position="481"/>
        <end position="500"/>
    </location>
</feature>
<feature type="transmembrane region" description="Helical" evidence="1">
    <location>
        <begin position="322"/>
        <end position="342"/>
    </location>
</feature>
<keyword evidence="1" id="KW-0472">Membrane</keyword>
<feature type="transmembrane region" description="Helical" evidence="1">
    <location>
        <begin position="451"/>
        <end position="469"/>
    </location>
</feature>
<feature type="transmembrane region" description="Helical" evidence="1">
    <location>
        <begin position="679"/>
        <end position="704"/>
    </location>
</feature>
<keyword evidence="1" id="KW-1133">Transmembrane helix</keyword>
<feature type="transmembrane region" description="Helical" evidence="1">
    <location>
        <begin position="21"/>
        <end position="39"/>
    </location>
</feature>
<accession>A0A561VHL3</accession>
<proteinExistence type="predicted"/>
<reference evidence="2 3" key="1">
    <citation type="submission" date="2019-06" db="EMBL/GenBank/DDBJ databases">
        <title>Sequencing the genomes of 1000 actinobacteria strains.</title>
        <authorList>
            <person name="Klenk H.-P."/>
        </authorList>
    </citation>
    <scope>NUCLEOTIDE SEQUENCE [LARGE SCALE GENOMIC DNA]</scope>
    <source>
        <strain evidence="2 3">DSM 102131</strain>
    </source>
</reference>
<feature type="transmembrane region" description="Helical" evidence="1">
    <location>
        <begin position="288"/>
        <end position="310"/>
    </location>
</feature>
<dbReference type="EMBL" id="VIXA01000005">
    <property type="protein sequence ID" value="TWG11109.1"/>
    <property type="molecule type" value="Genomic_DNA"/>
</dbReference>
<comment type="caution">
    <text evidence="2">The sequence shown here is derived from an EMBL/GenBank/DDBJ whole genome shotgun (WGS) entry which is preliminary data.</text>
</comment>
<dbReference type="PANTHER" id="PTHR36840:SF1">
    <property type="entry name" value="BLL5714 PROTEIN"/>
    <property type="match status" value="1"/>
</dbReference>
<dbReference type="PANTHER" id="PTHR36840">
    <property type="entry name" value="BLL5714 PROTEIN"/>
    <property type="match status" value="1"/>
</dbReference>
<evidence type="ECO:0000256" key="1">
    <source>
        <dbReference type="SAM" id="Phobius"/>
    </source>
</evidence>
<feature type="transmembrane region" description="Helical" evidence="1">
    <location>
        <begin position="240"/>
        <end position="260"/>
    </location>
</feature>
<sequence length="806" mass="85588">MGGFGRIELAGEGDGVSRLELFVDLIFVYAFLNVTGVISEQFNPAGVPRGLLILVLLWWCWARYAWLGSAVRLDRGFVPGLIFGVSATLLVMSLTVREAFGDQPGGLSGPLVFAVGYALVQGGGLALGSWARWSDPGSRQQFRRVWLPAGTGIVLLLAAALVPSGTAYDPAREWIRFALVVAAVVVEYVGFALVGVGSWRIRSITYWAERHGLIILIAFGETILSVGLSQGAAIAQPLTWPVIAGVLLSVMLVGTLWWTYFDVARFAAEQALHDVTGPRRTLLARDAYSYLHLPMVGGLILVSLGLKYVLGELRVPSDKSPTLGLAALYGGVVLYLAGLIAFELRTLRLLGRSPILGVALVVAAAPLAAGAPVLAKLALVAAATAAMALSDVTVFRHKHRRLHAALGPAGREPPGVSPKELFFDLVFVYAFLQVAAVMAEDPTWPGLLRGLLVLTVLWWAWAAYAWLSNTVRAETPAVRGVMLLTVAVTAVITIAIPQAFNDAVGGLSGPVVFVGCYAVIRLLHLGSFWAVTRGEPALRGRVLPMAVPTLTALALLIAAALVPEPVGDVRLLSPVRAGLWLLAIAIDLSAGVALLPPPWRIPSASHCADRYSLIVIIALGGAVISMGAAVMYTPISLRIVVASALGTALLAALWWWYFDVDSTAGEHALDRATGERRTTLARIGYGYLHLPMIAGIVLVSLGLRTTMSVLGTHGLLTATPPLRWPAHLALFGGVALFLLADQLFWWRLTGGLRRIRAVATLALLALIPLTVGVGPLLALALLVAACLTLIVVETLGAAPMRQAVRH</sequence>
<dbReference type="RefSeq" id="WP_154943352.1">
    <property type="nucleotide sequence ID" value="NZ_VIXA01000005.1"/>
</dbReference>